<name>A0A193LCB6_9GAMM</name>
<keyword evidence="1" id="KW-1133">Transmembrane helix</keyword>
<evidence type="ECO:0000256" key="1">
    <source>
        <dbReference type="SAM" id="Phobius"/>
    </source>
</evidence>
<dbReference type="AlphaFoldDB" id="A0A193LCB6"/>
<evidence type="ECO:0000313" key="3">
    <source>
        <dbReference type="Proteomes" id="UP000092695"/>
    </source>
</evidence>
<dbReference type="EMBL" id="CP016268">
    <property type="protein sequence ID" value="ANO50039.1"/>
    <property type="molecule type" value="Genomic_DNA"/>
</dbReference>
<gene>
    <name evidence="2" type="ORF">BA177_01305</name>
</gene>
<protein>
    <recommendedName>
        <fullName evidence="4">DUF304 domain-containing protein</fullName>
    </recommendedName>
</protein>
<dbReference type="RefSeq" id="WP_068612052.1">
    <property type="nucleotide sequence ID" value="NZ_CP016268.1"/>
</dbReference>
<evidence type="ECO:0008006" key="4">
    <source>
        <dbReference type="Google" id="ProtNLM"/>
    </source>
</evidence>
<feature type="transmembrane region" description="Helical" evidence="1">
    <location>
        <begin position="104"/>
        <end position="126"/>
    </location>
</feature>
<dbReference type="Proteomes" id="UP000092695">
    <property type="component" value="Chromosome"/>
</dbReference>
<sequence length="260" mass="28052">MTLYLAANGQPFTDPDAAAFKADRMSEESGGRFHVVSFEGGYAVEPGHPASTVLGNRDDPAQVAARDDIEALPHDTVKEATPGPTARAERPFFVTLRPAWRAQLVGFFLIFLGGVLVIAPTWPVALFSADAVIALNHRFPGIWDDVALGGLALCLIGIFVVLLRRYWRKSVISNDGVMQSVGVLIFSHVSHIDMANVHVVDVRRPNLLHILLNLGTVELSTPGSAGADVAIVDVVAPKKLAAFIRERVALAQSRRQSADF</sequence>
<accession>A0A193LCB6</accession>
<feature type="transmembrane region" description="Helical" evidence="1">
    <location>
        <begin position="146"/>
        <end position="163"/>
    </location>
</feature>
<organism evidence="2 3">
    <name type="scientific">Woeseia oceani</name>
    <dbReference type="NCBI Taxonomy" id="1548547"/>
    <lineage>
        <taxon>Bacteria</taxon>
        <taxon>Pseudomonadati</taxon>
        <taxon>Pseudomonadota</taxon>
        <taxon>Gammaproteobacteria</taxon>
        <taxon>Woeseiales</taxon>
        <taxon>Woeseiaceae</taxon>
        <taxon>Woeseia</taxon>
    </lineage>
</organism>
<reference evidence="2 3" key="1">
    <citation type="submission" date="2016-06" db="EMBL/GenBank/DDBJ databases">
        <title>Complete genome sequence of a deep-branching marine Gamma Proteobacterium Woeseia oceani type strain XK5.</title>
        <authorList>
            <person name="Mu D."/>
            <person name="Du Z."/>
        </authorList>
    </citation>
    <scope>NUCLEOTIDE SEQUENCE [LARGE SCALE GENOMIC DNA]</scope>
    <source>
        <strain evidence="2 3">XK5</strain>
    </source>
</reference>
<keyword evidence="1" id="KW-0812">Transmembrane</keyword>
<dbReference type="KEGG" id="woc:BA177_01305"/>
<keyword evidence="3" id="KW-1185">Reference proteome</keyword>
<proteinExistence type="predicted"/>
<keyword evidence="1" id="KW-0472">Membrane</keyword>
<evidence type="ECO:0000313" key="2">
    <source>
        <dbReference type="EMBL" id="ANO50039.1"/>
    </source>
</evidence>